<sequence length="227" mass="27101">MERIIDRAYRFNEEQQRALEQGEISEEEWYEINKQYFTRNYLESDNPRGQSGHSEDEYHYSLSHLMILEAINKDGSFIDVGCANGYLLESLEKWTKGLRYYNIEFHGLDISEGLIDLAIKRLPDWKDRLFIGNALYWAPEEKKYDFVCVKELSYVPINKQQSFLDHLFNNYVAPKGRLLLGSYVEKRNTNALENKLSEWDYKPTGYIEKSHHKHQLLSRRILWFDKE</sequence>
<keyword evidence="2" id="KW-1185">Reference proteome</keyword>
<reference evidence="2" key="1">
    <citation type="journal article" date="2019" name="Int. J. Syst. Evol. Microbiol.">
        <title>The Global Catalogue of Microorganisms (GCM) 10K type strain sequencing project: providing services to taxonomists for standard genome sequencing and annotation.</title>
        <authorList>
            <consortium name="The Broad Institute Genomics Platform"/>
            <consortium name="The Broad Institute Genome Sequencing Center for Infectious Disease"/>
            <person name="Wu L."/>
            <person name="Ma J."/>
        </authorList>
    </citation>
    <scope>NUCLEOTIDE SEQUENCE [LARGE SCALE GENOMIC DNA]</scope>
    <source>
        <strain evidence="2">CGMCC 1.12286</strain>
    </source>
</reference>
<proteinExistence type="predicted"/>
<dbReference type="Proteomes" id="UP001597079">
    <property type="component" value="Unassembled WGS sequence"/>
</dbReference>
<dbReference type="CDD" id="cd02440">
    <property type="entry name" value="AdoMet_MTases"/>
    <property type="match status" value="1"/>
</dbReference>
<evidence type="ECO:0000313" key="2">
    <source>
        <dbReference type="Proteomes" id="UP001597079"/>
    </source>
</evidence>
<dbReference type="Gene3D" id="3.40.50.150">
    <property type="entry name" value="Vaccinia Virus protein VP39"/>
    <property type="match status" value="1"/>
</dbReference>
<organism evidence="1 2">
    <name type="scientific">Alicyclobacillus fodiniaquatilis</name>
    <dbReference type="NCBI Taxonomy" id="1661150"/>
    <lineage>
        <taxon>Bacteria</taxon>
        <taxon>Bacillati</taxon>
        <taxon>Bacillota</taxon>
        <taxon>Bacilli</taxon>
        <taxon>Bacillales</taxon>
        <taxon>Alicyclobacillaceae</taxon>
        <taxon>Alicyclobacillus</taxon>
    </lineage>
</organism>
<name>A0ABW4JKV9_9BACL</name>
<evidence type="ECO:0000313" key="1">
    <source>
        <dbReference type="EMBL" id="MFD1676395.1"/>
    </source>
</evidence>
<protein>
    <submittedName>
        <fullName evidence="1">Class I SAM-dependent methyltransferase</fullName>
        <ecNumber evidence="1">2.1.1.222</ecNumber>
        <ecNumber evidence="1">2.1.1.64</ecNumber>
    </submittedName>
</protein>
<dbReference type="SUPFAM" id="SSF53335">
    <property type="entry name" value="S-adenosyl-L-methionine-dependent methyltransferases"/>
    <property type="match status" value="1"/>
</dbReference>
<accession>A0ABW4JKV9</accession>
<comment type="caution">
    <text evidence="1">The sequence shown here is derived from an EMBL/GenBank/DDBJ whole genome shotgun (WGS) entry which is preliminary data.</text>
</comment>
<dbReference type="EMBL" id="JBHUCX010000058">
    <property type="protein sequence ID" value="MFD1676395.1"/>
    <property type="molecule type" value="Genomic_DNA"/>
</dbReference>
<dbReference type="EC" id="2.1.1.64" evidence="1"/>
<dbReference type="Pfam" id="PF13489">
    <property type="entry name" value="Methyltransf_23"/>
    <property type="match status" value="1"/>
</dbReference>
<keyword evidence="1" id="KW-0489">Methyltransferase</keyword>
<dbReference type="RefSeq" id="WP_377944295.1">
    <property type="nucleotide sequence ID" value="NZ_JBHUCX010000058.1"/>
</dbReference>
<dbReference type="GO" id="GO:0032259">
    <property type="term" value="P:methylation"/>
    <property type="evidence" value="ECO:0007669"/>
    <property type="project" value="UniProtKB-KW"/>
</dbReference>
<dbReference type="InterPro" id="IPR029063">
    <property type="entry name" value="SAM-dependent_MTases_sf"/>
</dbReference>
<dbReference type="GO" id="GO:0061542">
    <property type="term" value="F:3-demethylubiquinol 3-O-methyltransferase activity"/>
    <property type="evidence" value="ECO:0007669"/>
    <property type="project" value="UniProtKB-EC"/>
</dbReference>
<dbReference type="EC" id="2.1.1.222" evidence="1"/>
<gene>
    <name evidence="1" type="ORF">ACFSB2_16965</name>
</gene>
<keyword evidence="1" id="KW-0808">Transferase</keyword>
<dbReference type="GO" id="GO:0102208">
    <property type="term" value="F:2-polyprenyl-6-hydroxyphenol methylase activity"/>
    <property type="evidence" value="ECO:0007669"/>
    <property type="project" value="UniProtKB-EC"/>
</dbReference>